<dbReference type="STRING" id="81409.SAMN04515656_12820"/>
<reference evidence="3 4" key="1">
    <citation type="submission" date="2016-10" db="EMBL/GenBank/DDBJ databases">
        <authorList>
            <person name="de Groot N.N."/>
        </authorList>
    </citation>
    <scope>NUCLEOTIDE SEQUENCE [LARGE SCALE GENOMIC DNA]</scope>
    <source>
        <strain evidence="3 4">SR12</strain>
    </source>
</reference>
<proteinExistence type="predicted"/>
<sequence>MKPSYKGVTCQCDIAHRKTNICLLTGFLGAGKTTLLKELMSSFQRQRIGVIVNDFGKINVDYRLVETEGMAMAEVSNGSIFCACVKDKFVDSLIAMSQCDIDMLFIEASGLADPSNIGTILEGIRGKTGDAFYYQSALCVIDGETYLKMSKLLPALTRQVEYSDIVLVNKADRMDEDTRDGVVARVRAINPNAQVFVTTYCQFDYKAVLRVNASSRDAQETTNTPESRPVTLNLEAVHSMDYKAFNDFLKAVIPDTYRFKGFVKTLDGDFEVSAVGDCVEMQKAQKPVEKTELVAISAVGLRLYTTVTRASKAFLHEALKIL</sequence>
<feature type="domain" description="CobW/HypB/UreG nucleotide-binding" evidence="1">
    <location>
        <begin position="22"/>
        <end position="196"/>
    </location>
</feature>
<dbReference type="Pfam" id="PF07683">
    <property type="entry name" value="CobW_C"/>
    <property type="match status" value="1"/>
</dbReference>
<accession>A0A1H4DW43</accession>
<dbReference type="InterPro" id="IPR027417">
    <property type="entry name" value="P-loop_NTPase"/>
</dbReference>
<dbReference type="Proteomes" id="UP000199394">
    <property type="component" value="Unassembled WGS sequence"/>
</dbReference>
<dbReference type="EMBL" id="FNRK01000028">
    <property type="protein sequence ID" value="SEA76610.1"/>
    <property type="molecule type" value="Genomic_DNA"/>
</dbReference>
<dbReference type="InterPro" id="IPR003495">
    <property type="entry name" value="CobW/HypB/UreG_nucleotide-bd"/>
</dbReference>
<evidence type="ECO:0000313" key="3">
    <source>
        <dbReference type="EMBL" id="SEA76610.1"/>
    </source>
</evidence>
<gene>
    <name evidence="3" type="ORF">SAMN04515656_12820</name>
</gene>
<dbReference type="PANTHER" id="PTHR13748">
    <property type="entry name" value="COBW-RELATED"/>
    <property type="match status" value="1"/>
</dbReference>
<dbReference type="CDD" id="cd03112">
    <property type="entry name" value="CobW-like"/>
    <property type="match status" value="1"/>
</dbReference>
<feature type="domain" description="CobW C-terminal" evidence="2">
    <location>
        <begin position="234"/>
        <end position="297"/>
    </location>
</feature>
<dbReference type="SUPFAM" id="SSF52540">
    <property type="entry name" value="P-loop containing nucleoside triphosphate hydrolases"/>
    <property type="match status" value="1"/>
</dbReference>
<dbReference type="RefSeq" id="WP_090309296.1">
    <property type="nucleotide sequence ID" value="NZ_JAQVYL010000125.1"/>
</dbReference>
<dbReference type="Pfam" id="PF02492">
    <property type="entry name" value="cobW"/>
    <property type="match status" value="1"/>
</dbReference>
<evidence type="ECO:0000313" key="4">
    <source>
        <dbReference type="Proteomes" id="UP000199394"/>
    </source>
</evidence>
<name>A0A1H4DW43_9FIRM</name>
<dbReference type="Gene3D" id="3.40.50.300">
    <property type="entry name" value="P-loop containing nucleotide triphosphate hydrolases"/>
    <property type="match status" value="1"/>
</dbReference>
<evidence type="ECO:0000259" key="2">
    <source>
        <dbReference type="Pfam" id="PF07683"/>
    </source>
</evidence>
<keyword evidence="4" id="KW-1185">Reference proteome</keyword>
<dbReference type="OrthoDB" id="9808822at2"/>
<dbReference type="AlphaFoldDB" id="A0A1H4DW43"/>
<evidence type="ECO:0000259" key="1">
    <source>
        <dbReference type="Pfam" id="PF02492"/>
    </source>
</evidence>
<protein>
    <submittedName>
        <fullName evidence="3">GTPase, G3E family</fullName>
    </submittedName>
</protein>
<dbReference type="InterPro" id="IPR051316">
    <property type="entry name" value="Zinc-reg_GTPase_activator"/>
</dbReference>
<dbReference type="PANTHER" id="PTHR13748:SF62">
    <property type="entry name" value="COBW DOMAIN-CONTAINING PROTEIN"/>
    <property type="match status" value="1"/>
</dbReference>
<organism evidence="3 4">
    <name type="scientific">Eubacterium aggregans</name>
    <dbReference type="NCBI Taxonomy" id="81409"/>
    <lineage>
        <taxon>Bacteria</taxon>
        <taxon>Bacillati</taxon>
        <taxon>Bacillota</taxon>
        <taxon>Clostridia</taxon>
        <taxon>Eubacteriales</taxon>
        <taxon>Eubacteriaceae</taxon>
        <taxon>Eubacterium</taxon>
    </lineage>
</organism>
<dbReference type="GO" id="GO:0005737">
    <property type="term" value="C:cytoplasm"/>
    <property type="evidence" value="ECO:0007669"/>
    <property type="project" value="TreeGrafter"/>
</dbReference>
<dbReference type="InterPro" id="IPR011629">
    <property type="entry name" value="CobW-like_C"/>
</dbReference>